<keyword evidence="8" id="KW-1185">Reference proteome</keyword>
<protein>
    <submittedName>
        <fullName evidence="7">Uncharacterized protein</fullName>
    </submittedName>
</protein>
<dbReference type="AlphaFoldDB" id="A0AAV6U2M6"/>
<dbReference type="PANTHER" id="PTHR16296:SF2">
    <property type="entry name" value="TRANSMEMBRANE PROTEIN 126A"/>
    <property type="match status" value="1"/>
</dbReference>
<keyword evidence="3 6" id="KW-1133">Transmembrane helix</keyword>
<dbReference type="PANTHER" id="PTHR16296">
    <property type="entry name" value="UNCHARACTERIZED HYPOTHALAMUS PROTEIN HT007"/>
    <property type="match status" value="1"/>
</dbReference>
<dbReference type="InterPro" id="IPR009801">
    <property type="entry name" value="TMEM126"/>
</dbReference>
<keyword evidence="4" id="KW-0496">Mitochondrion</keyword>
<feature type="transmembrane region" description="Helical" evidence="6">
    <location>
        <begin position="71"/>
        <end position="92"/>
    </location>
</feature>
<name>A0AAV6U2M6_9ARAC</name>
<dbReference type="EMBL" id="JAFNEN010000710">
    <property type="protein sequence ID" value="KAG8178223.1"/>
    <property type="molecule type" value="Genomic_DNA"/>
</dbReference>
<evidence type="ECO:0000313" key="7">
    <source>
        <dbReference type="EMBL" id="KAG8178223.1"/>
    </source>
</evidence>
<evidence type="ECO:0000256" key="6">
    <source>
        <dbReference type="SAM" id="Phobius"/>
    </source>
</evidence>
<organism evidence="7 8">
    <name type="scientific">Oedothorax gibbosus</name>
    <dbReference type="NCBI Taxonomy" id="931172"/>
    <lineage>
        <taxon>Eukaryota</taxon>
        <taxon>Metazoa</taxon>
        <taxon>Ecdysozoa</taxon>
        <taxon>Arthropoda</taxon>
        <taxon>Chelicerata</taxon>
        <taxon>Arachnida</taxon>
        <taxon>Araneae</taxon>
        <taxon>Araneomorphae</taxon>
        <taxon>Entelegynae</taxon>
        <taxon>Araneoidea</taxon>
        <taxon>Linyphiidae</taxon>
        <taxon>Erigoninae</taxon>
        <taxon>Oedothorax</taxon>
    </lineage>
</organism>
<keyword evidence="5 6" id="KW-0472">Membrane</keyword>
<dbReference type="GO" id="GO:0032981">
    <property type="term" value="P:mitochondrial respiratory chain complex I assembly"/>
    <property type="evidence" value="ECO:0007669"/>
    <property type="project" value="TreeGrafter"/>
</dbReference>
<comment type="caution">
    <text evidence="7">The sequence shown here is derived from an EMBL/GenBank/DDBJ whole genome shotgun (WGS) entry which is preliminary data.</text>
</comment>
<feature type="transmembrane region" description="Helical" evidence="6">
    <location>
        <begin position="39"/>
        <end position="59"/>
    </location>
</feature>
<evidence type="ECO:0000313" key="8">
    <source>
        <dbReference type="Proteomes" id="UP000827092"/>
    </source>
</evidence>
<dbReference type="Pfam" id="PF07114">
    <property type="entry name" value="TMEM126"/>
    <property type="match status" value="1"/>
</dbReference>
<dbReference type="Proteomes" id="UP000827092">
    <property type="component" value="Unassembled WGS sequence"/>
</dbReference>
<dbReference type="GO" id="GO:0031966">
    <property type="term" value="C:mitochondrial membrane"/>
    <property type="evidence" value="ECO:0007669"/>
    <property type="project" value="UniProtKB-SubCell"/>
</dbReference>
<evidence type="ECO:0000256" key="4">
    <source>
        <dbReference type="ARBA" id="ARBA00023128"/>
    </source>
</evidence>
<comment type="subcellular location">
    <subcellularLocation>
        <location evidence="1">Mitochondrion membrane</location>
        <topology evidence="1">Multi-pass membrane protein</topology>
    </subcellularLocation>
</comment>
<evidence type="ECO:0000256" key="1">
    <source>
        <dbReference type="ARBA" id="ARBA00004225"/>
    </source>
</evidence>
<sequence length="201" mass="22672">MVYQTVPNKPKLKHTDTSYFLDNVVATWKPRSETWHFRWGGDIGAFMGSLSALYIMYNLRRELKLRQYARLTCYLPVIGMAGFLTETMYDVFITPQILTGRKCPLCISTKAAALQIGLGVVYPLVLSPLIGFYLADRLLTYPVPSLSRAPGEMLKLWAKLVLKSPRPLIASAVLQGAVMAYITNEQQLFVINYVSSKNKEN</sequence>
<evidence type="ECO:0000256" key="3">
    <source>
        <dbReference type="ARBA" id="ARBA00022989"/>
    </source>
</evidence>
<accession>A0AAV6U2M6</accession>
<reference evidence="7 8" key="1">
    <citation type="journal article" date="2022" name="Nat. Ecol. Evol.">
        <title>A masculinizing supergene underlies an exaggerated male reproductive morph in a spider.</title>
        <authorList>
            <person name="Hendrickx F."/>
            <person name="De Corte Z."/>
            <person name="Sonet G."/>
            <person name="Van Belleghem S.M."/>
            <person name="Kostlbacher S."/>
            <person name="Vangestel C."/>
        </authorList>
    </citation>
    <scope>NUCLEOTIDE SEQUENCE [LARGE SCALE GENOMIC DNA]</scope>
    <source>
        <strain evidence="7">W744_W776</strain>
    </source>
</reference>
<keyword evidence="2 6" id="KW-0812">Transmembrane</keyword>
<gene>
    <name evidence="7" type="ORF">JTE90_025107</name>
</gene>
<evidence type="ECO:0000256" key="2">
    <source>
        <dbReference type="ARBA" id="ARBA00022692"/>
    </source>
</evidence>
<feature type="transmembrane region" description="Helical" evidence="6">
    <location>
        <begin position="112"/>
        <end position="135"/>
    </location>
</feature>
<proteinExistence type="predicted"/>
<evidence type="ECO:0000256" key="5">
    <source>
        <dbReference type="ARBA" id="ARBA00023136"/>
    </source>
</evidence>